<dbReference type="InterPro" id="IPR000999">
    <property type="entry name" value="RNase_III_dom"/>
</dbReference>
<dbReference type="KEGG" id="vg:18501292"/>
<sequence length="290" mass="33437">MNIFFNFKEVIKMENTSIYYGPRDNSFKDFLIKIFKYTGVDETYLKQYINDETLPLFNIAFTSSSADEQHNYEPFEQMGDSTIGKFIVWSSYEKFPQLRGKSEAVEIVARMKINLGSKDNLSQIAENLGMWNFISASEELRHRSKKKLLEDVFEALIGVIEFIIHDYSDSNTSQPGLAYQLVYALLSHLFEKYTLSIDYNTLVDSKNRLKGVFDQYKDQLGTEAVYKTERVLKNDKNIFISKVYDKNGNFLGEGAAALKKDAEKKASEMAILSLERKGYKKIIPSLYSTF</sequence>
<dbReference type="RefSeq" id="YP_009010392.1">
    <property type="nucleotide sequence ID" value="NC_023611.1"/>
</dbReference>
<dbReference type="OrthoDB" id="8486at10239"/>
<dbReference type="SUPFAM" id="SSF54768">
    <property type="entry name" value="dsRNA-binding domain-like"/>
    <property type="match status" value="1"/>
</dbReference>
<dbReference type="CDD" id="cd00593">
    <property type="entry name" value="RIBOc"/>
    <property type="match status" value="1"/>
</dbReference>
<dbReference type="PROSITE" id="PS50142">
    <property type="entry name" value="RNASE_3_2"/>
    <property type="match status" value="1"/>
</dbReference>
<dbReference type="GeneID" id="18501292"/>
<dbReference type="SMART" id="SM00535">
    <property type="entry name" value="RIBOc"/>
    <property type="match status" value="1"/>
</dbReference>
<name>W8W1S4_9VIRU</name>
<accession>W8W1S4</accession>
<dbReference type="SUPFAM" id="SSF69065">
    <property type="entry name" value="RNase III domain-like"/>
    <property type="match status" value="1"/>
</dbReference>
<dbReference type="Gene3D" id="1.10.1520.10">
    <property type="entry name" value="Ribonuclease III domain"/>
    <property type="match status" value="1"/>
</dbReference>
<dbReference type="GO" id="GO:0006396">
    <property type="term" value="P:RNA processing"/>
    <property type="evidence" value="ECO:0007669"/>
    <property type="project" value="InterPro"/>
</dbReference>
<evidence type="ECO:0000259" key="1">
    <source>
        <dbReference type="PROSITE" id="PS50142"/>
    </source>
</evidence>
<organism evidence="2 3">
    <name type="scientific">Invertebrate iridescent virus 30</name>
    <dbReference type="NCBI Taxonomy" id="345585"/>
    <lineage>
        <taxon>Viruses</taxon>
        <taxon>Varidnaviria</taxon>
        <taxon>Bamfordvirae</taxon>
        <taxon>Nucleocytoviricota</taxon>
        <taxon>Megaviricetes</taxon>
        <taxon>Pimascovirales</taxon>
        <taxon>Pimascovirales incertae sedis</taxon>
        <taxon>Iridoviridae</taxon>
        <taxon>Betairidovirinae</taxon>
        <taxon>Chloriridovirus</taxon>
        <taxon>Chloriridovirus simulium1</taxon>
        <taxon>Invertebrate iridescent virus 22</taxon>
    </lineage>
</organism>
<dbReference type="GO" id="GO:0004525">
    <property type="term" value="F:ribonuclease III activity"/>
    <property type="evidence" value="ECO:0007669"/>
    <property type="project" value="InterPro"/>
</dbReference>
<dbReference type="Proteomes" id="UP000136450">
    <property type="component" value="Segment"/>
</dbReference>
<gene>
    <name evidence="2" type="primary">098R</name>
    <name evidence="2" type="ORF">IIV30_098R</name>
</gene>
<proteinExistence type="predicted"/>
<feature type="domain" description="RNase III" evidence="1">
    <location>
        <begin position="31"/>
        <end position="160"/>
    </location>
</feature>
<evidence type="ECO:0000313" key="3">
    <source>
        <dbReference type="Proteomes" id="UP000136450"/>
    </source>
</evidence>
<reference evidence="2 3" key="1">
    <citation type="submission" date="2013-03" db="EMBL/GenBank/DDBJ databases">
        <title>Genomic and evolutionary features of invertebrate iridoviruse.</title>
        <authorList>
            <person name="Piegu B."/>
            <person name="Guizard S."/>
            <person name="Bideshi D."/>
            <person name="Spears T."/>
            <person name="Federici B."/>
            <person name="Bigot Y."/>
        </authorList>
    </citation>
    <scope>NUCLEOTIDE SEQUENCE [LARGE SCALE GENOMIC DNA]</scope>
</reference>
<protein>
    <submittedName>
        <fullName evidence="2">RNAseIII</fullName>
    </submittedName>
</protein>
<dbReference type="InterPro" id="IPR036389">
    <property type="entry name" value="RNase_III_sf"/>
</dbReference>
<dbReference type="Pfam" id="PF00636">
    <property type="entry name" value="Ribonuclease_3"/>
    <property type="match status" value="1"/>
</dbReference>
<evidence type="ECO:0000313" key="2">
    <source>
        <dbReference type="EMBL" id="CCV02293.1"/>
    </source>
</evidence>
<dbReference type="EMBL" id="HF920636">
    <property type="protein sequence ID" value="CCV02293.1"/>
    <property type="molecule type" value="Genomic_DNA"/>
</dbReference>
<dbReference type="Gene3D" id="3.30.160.20">
    <property type="match status" value="1"/>
</dbReference>